<accession>A0A4V6I8P6</accession>
<evidence type="ECO:0000313" key="2">
    <source>
        <dbReference type="EMBL" id="TMS39643.1"/>
    </source>
</evidence>
<keyword evidence="3" id="KW-1185">Reference proteome</keyword>
<reference evidence="2 3" key="2">
    <citation type="journal article" date="2019" name="G3 (Bethesda)">
        <title>Hybrid Assembly of the Genome of the Entomopathogenic Nematode Steinernema carpocapsae Identifies the X-Chromosome.</title>
        <authorList>
            <person name="Serra L."/>
            <person name="Macchietto M."/>
            <person name="Macias-Munoz A."/>
            <person name="McGill C.J."/>
            <person name="Rodriguez I.M."/>
            <person name="Rodriguez B."/>
            <person name="Murad R."/>
            <person name="Mortazavi A."/>
        </authorList>
    </citation>
    <scope>NUCLEOTIDE SEQUENCE [LARGE SCALE GENOMIC DNA]</scope>
    <source>
        <strain evidence="2 3">ALL</strain>
    </source>
</reference>
<feature type="transmembrane region" description="Helical" evidence="1">
    <location>
        <begin position="41"/>
        <end position="71"/>
    </location>
</feature>
<keyword evidence="1" id="KW-0812">Transmembrane</keyword>
<dbReference type="EMBL" id="CM016762">
    <property type="protein sequence ID" value="TMS39643.1"/>
    <property type="molecule type" value="Genomic_DNA"/>
</dbReference>
<keyword evidence="1" id="KW-1133">Transmembrane helix</keyword>
<feature type="transmembrane region" description="Helical" evidence="1">
    <location>
        <begin position="130"/>
        <end position="151"/>
    </location>
</feature>
<dbReference type="AlphaFoldDB" id="A0A4V6I8P6"/>
<reference evidence="2 3" key="1">
    <citation type="journal article" date="2015" name="Genome Biol.">
        <title>Comparative genomics of Steinernema reveals deeply conserved gene regulatory networks.</title>
        <authorList>
            <person name="Dillman A.R."/>
            <person name="Macchietto M."/>
            <person name="Porter C.F."/>
            <person name="Rogers A."/>
            <person name="Williams B."/>
            <person name="Antoshechkin I."/>
            <person name="Lee M.M."/>
            <person name="Goodwin Z."/>
            <person name="Lu X."/>
            <person name="Lewis E.E."/>
            <person name="Goodrich-Blair H."/>
            <person name="Stock S.P."/>
            <person name="Adams B.J."/>
            <person name="Sternberg P.W."/>
            <person name="Mortazavi A."/>
        </authorList>
    </citation>
    <scope>NUCLEOTIDE SEQUENCE [LARGE SCALE GENOMIC DNA]</scope>
    <source>
        <strain evidence="2 3">ALL</strain>
    </source>
</reference>
<dbReference type="Proteomes" id="UP000298663">
    <property type="component" value="Chromosome X"/>
</dbReference>
<protein>
    <submittedName>
        <fullName evidence="2">Uncharacterized protein</fullName>
    </submittedName>
</protein>
<organism evidence="2 3">
    <name type="scientific">Steinernema carpocapsae</name>
    <name type="common">Entomopathogenic nematode</name>
    <dbReference type="NCBI Taxonomy" id="34508"/>
    <lineage>
        <taxon>Eukaryota</taxon>
        <taxon>Metazoa</taxon>
        <taxon>Ecdysozoa</taxon>
        <taxon>Nematoda</taxon>
        <taxon>Chromadorea</taxon>
        <taxon>Rhabditida</taxon>
        <taxon>Tylenchina</taxon>
        <taxon>Panagrolaimomorpha</taxon>
        <taxon>Strongyloidoidea</taxon>
        <taxon>Steinernematidae</taxon>
        <taxon>Steinernema</taxon>
    </lineage>
</organism>
<evidence type="ECO:0000313" key="3">
    <source>
        <dbReference type="Proteomes" id="UP000298663"/>
    </source>
</evidence>
<evidence type="ECO:0000256" key="1">
    <source>
        <dbReference type="SAM" id="Phobius"/>
    </source>
</evidence>
<name>A0A4V6I8P6_STECR</name>
<keyword evidence="1" id="KW-0472">Membrane</keyword>
<sequence>MLRYVLVCICAANFGVFCVLTTVNEVDYVKAMNSHEGVCSWASYVFLIFQGVLSAMSLILLVGTIALLILLRRSVHSQARYRIFTILAYMLGASFLVSIFCLVAYFISVYTILDDCFLHSRSVALRNRTFAFGIAGVFVNVLLFLVSLSVANSFSQTSNETQGAVYLTHPKVFVVSADTKTLSRPPSYGQFRPDAELPAYGYHVPRV</sequence>
<dbReference type="OrthoDB" id="5382468at2759"/>
<gene>
    <name evidence="2" type="ORF">L596_006135</name>
</gene>
<feature type="transmembrane region" description="Helical" evidence="1">
    <location>
        <begin position="83"/>
        <end position="110"/>
    </location>
</feature>
<proteinExistence type="predicted"/>